<proteinExistence type="predicted"/>
<sequence length="121" mass="14125">MRSFCLLLFRKKKKKLMVKLRSPHPQLSPNKINLLPKKKLPISSNNLTLVMSFKEIHFNMKKAKKKFIPSEKCVPQTPQKKKSHPEQKKSTSKSERQLNTPGRRSLKCPRDGDWRPFNSTA</sequence>
<accession>A0A8D8F3D6</accession>
<feature type="compositionally biased region" description="Basic and acidic residues" evidence="1">
    <location>
        <begin position="84"/>
        <end position="96"/>
    </location>
</feature>
<evidence type="ECO:0000313" key="2">
    <source>
        <dbReference type="EMBL" id="CAG6455998.1"/>
    </source>
</evidence>
<protein>
    <submittedName>
        <fullName evidence="2">(northern house mosquito) hypothetical protein</fullName>
    </submittedName>
</protein>
<organism evidence="2">
    <name type="scientific">Culex pipiens</name>
    <name type="common">House mosquito</name>
    <dbReference type="NCBI Taxonomy" id="7175"/>
    <lineage>
        <taxon>Eukaryota</taxon>
        <taxon>Metazoa</taxon>
        <taxon>Ecdysozoa</taxon>
        <taxon>Arthropoda</taxon>
        <taxon>Hexapoda</taxon>
        <taxon>Insecta</taxon>
        <taxon>Pterygota</taxon>
        <taxon>Neoptera</taxon>
        <taxon>Endopterygota</taxon>
        <taxon>Diptera</taxon>
        <taxon>Nematocera</taxon>
        <taxon>Culicoidea</taxon>
        <taxon>Culicidae</taxon>
        <taxon>Culicinae</taxon>
        <taxon>Culicini</taxon>
        <taxon>Culex</taxon>
        <taxon>Culex</taxon>
    </lineage>
</organism>
<feature type="region of interest" description="Disordered" evidence="1">
    <location>
        <begin position="65"/>
        <end position="121"/>
    </location>
</feature>
<evidence type="ECO:0000256" key="1">
    <source>
        <dbReference type="SAM" id="MobiDB-lite"/>
    </source>
</evidence>
<reference evidence="2" key="1">
    <citation type="submission" date="2021-05" db="EMBL/GenBank/DDBJ databases">
        <authorList>
            <person name="Alioto T."/>
            <person name="Alioto T."/>
            <person name="Gomez Garrido J."/>
        </authorList>
    </citation>
    <scope>NUCLEOTIDE SEQUENCE</scope>
</reference>
<dbReference type="AlphaFoldDB" id="A0A8D8F3D6"/>
<dbReference type="EMBL" id="HBUE01029823">
    <property type="protein sequence ID" value="CAG6455998.1"/>
    <property type="molecule type" value="Transcribed_RNA"/>
</dbReference>
<name>A0A8D8F3D6_CULPI</name>